<comment type="caution">
    <text evidence="3">The sequence shown here is derived from an EMBL/GenBank/DDBJ whole genome shotgun (WGS) entry which is preliminary data.</text>
</comment>
<dbReference type="Proteomes" id="UP001196765">
    <property type="component" value="Unassembled WGS sequence"/>
</dbReference>
<evidence type="ECO:0000313" key="4">
    <source>
        <dbReference type="Proteomes" id="UP001196765"/>
    </source>
</evidence>
<protein>
    <submittedName>
        <fullName evidence="3">HU family DNA-binding protein</fullName>
    </submittedName>
</protein>
<dbReference type="Pfam" id="PF18291">
    <property type="entry name" value="HU-HIG"/>
    <property type="match status" value="1"/>
</dbReference>
<feature type="compositionally biased region" description="Gly residues" evidence="1">
    <location>
        <begin position="162"/>
        <end position="190"/>
    </location>
</feature>
<dbReference type="InterPro" id="IPR005902">
    <property type="entry name" value="HU_DNA-bd_put"/>
</dbReference>
<feature type="domain" description="HU" evidence="2">
    <location>
        <begin position="1"/>
        <end position="113"/>
    </location>
</feature>
<dbReference type="InterPro" id="IPR041607">
    <property type="entry name" value="HU-HIG"/>
</dbReference>
<gene>
    <name evidence="3" type="ORF">KSW82_14015</name>
</gene>
<organism evidence="3 4">
    <name type="scientific">Segatella copri</name>
    <dbReference type="NCBI Taxonomy" id="165179"/>
    <lineage>
        <taxon>Bacteria</taxon>
        <taxon>Pseudomonadati</taxon>
        <taxon>Bacteroidota</taxon>
        <taxon>Bacteroidia</taxon>
        <taxon>Bacteroidales</taxon>
        <taxon>Prevotellaceae</taxon>
        <taxon>Segatella</taxon>
    </lineage>
</organism>
<evidence type="ECO:0000259" key="2">
    <source>
        <dbReference type="Pfam" id="PF18291"/>
    </source>
</evidence>
<dbReference type="NCBIfam" id="TIGR01201">
    <property type="entry name" value="HU_rel"/>
    <property type="match status" value="1"/>
</dbReference>
<dbReference type="AlphaFoldDB" id="A0AAW4N1U7"/>
<dbReference type="GO" id="GO:0003677">
    <property type="term" value="F:DNA binding"/>
    <property type="evidence" value="ECO:0007669"/>
    <property type="project" value="UniProtKB-KW"/>
</dbReference>
<keyword evidence="3" id="KW-0238">DNA-binding</keyword>
<reference evidence="3" key="1">
    <citation type="submission" date="2021-06" db="EMBL/GenBank/DDBJ databases">
        <title>Collection of gut derived symbiotic bacterial strains cultured from healthy donors.</title>
        <authorList>
            <person name="Lin H."/>
            <person name="Littmann E."/>
            <person name="Pamer E.G."/>
        </authorList>
    </citation>
    <scope>NUCLEOTIDE SEQUENCE</scope>
    <source>
        <strain evidence="3">MSK.21.74</strain>
    </source>
</reference>
<dbReference type="RefSeq" id="WP_217745020.1">
    <property type="nucleotide sequence ID" value="NZ_JAHOEI010000076.1"/>
</dbReference>
<name>A0AAW4N1U7_9BACT</name>
<feature type="region of interest" description="Disordered" evidence="1">
    <location>
        <begin position="138"/>
        <end position="190"/>
    </location>
</feature>
<dbReference type="EMBL" id="JAHOEI010000076">
    <property type="protein sequence ID" value="MBV3388847.1"/>
    <property type="molecule type" value="Genomic_DNA"/>
</dbReference>
<evidence type="ECO:0000256" key="1">
    <source>
        <dbReference type="SAM" id="MobiDB-lite"/>
    </source>
</evidence>
<accession>A0AAW4N1U7</accession>
<proteinExistence type="predicted"/>
<evidence type="ECO:0000313" key="3">
    <source>
        <dbReference type="EMBL" id="MBV3388847.1"/>
    </source>
</evidence>
<feature type="compositionally biased region" description="Basic and acidic residues" evidence="1">
    <location>
        <begin position="151"/>
        <end position="160"/>
    </location>
</feature>
<sequence length="190" mass="20271">MSKSYKVAKKTINMGEKKGQTLFSVRPYSYGTLTTEEVANQIAVESTATPADVKAVLDRYAYYVKENLKKGYDIELLGFGKLYIRFITGKAVEDVNKANAKLVKSLVPAFRPSFTKLQNGSRIYNLLPGSIELVKYGEEKKDGATDGTTDPDTKPSDKGDNTQGGGSENGSESGGTDGGGTDAGSDGNMG</sequence>